<dbReference type="CDD" id="cd00093">
    <property type="entry name" value="HTH_XRE"/>
    <property type="match status" value="1"/>
</dbReference>
<organism evidence="3 4">
    <name type="scientific">Endozoicomonas montiporae</name>
    <dbReference type="NCBI Taxonomy" id="1027273"/>
    <lineage>
        <taxon>Bacteria</taxon>
        <taxon>Pseudomonadati</taxon>
        <taxon>Pseudomonadota</taxon>
        <taxon>Gammaproteobacteria</taxon>
        <taxon>Oceanospirillales</taxon>
        <taxon>Endozoicomonadaceae</taxon>
        <taxon>Endozoicomonas</taxon>
    </lineage>
</organism>
<dbReference type="Gene3D" id="1.10.260.40">
    <property type="entry name" value="lambda repressor-like DNA-binding domains"/>
    <property type="match status" value="1"/>
</dbReference>
<evidence type="ECO:0000256" key="1">
    <source>
        <dbReference type="ARBA" id="ARBA00023125"/>
    </source>
</evidence>
<accession>A0A081MYI7</accession>
<keyword evidence="1" id="KW-0238">DNA-binding</keyword>
<comment type="caution">
    <text evidence="3">The sequence shown here is derived from an EMBL/GenBank/DDBJ whole genome shotgun (WGS) entry which is preliminary data.</text>
</comment>
<dbReference type="PANTHER" id="PTHR36924:SF1">
    <property type="entry name" value="ANTITOXIN HIGA-1"/>
    <property type="match status" value="1"/>
</dbReference>
<sequence>MFNPMHPGEVLKESYLEPLNISVTEAAKRLGVARKTLSELINTRSDVSVEMAHKLAKACDTTPKFWLNMQVNYDLWLSRNMEFENVRAFA</sequence>
<reference evidence="3 4" key="1">
    <citation type="submission" date="2014-06" db="EMBL/GenBank/DDBJ databases">
        <title>Whole Genome Sequences of Three Symbiotic Endozoicomonas Bacteria.</title>
        <authorList>
            <person name="Neave M.J."/>
            <person name="Apprill A."/>
            <person name="Voolstra C.R."/>
        </authorList>
    </citation>
    <scope>NUCLEOTIDE SEQUENCE [LARGE SCALE GENOMIC DNA]</scope>
    <source>
        <strain evidence="3 4">LMG 24815</strain>
    </source>
</reference>
<name>A0A081MYI7_9GAMM</name>
<dbReference type="EMBL" id="JOKG01000010">
    <property type="protein sequence ID" value="KEQ11260.1"/>
    <property type="molecule type" value="Genomic_DNA"/>
</dbReference>
<dbReference type="InterPro" id="IPR001387">
    <property type="entry name" value="Cro/C1-type_HTH"/>
</dbReference>
<gene>
    <name evidence="3" type="ORF">GZ77_26260</name>
</gene>
<dbReference type="PROSITE" id="PS50943">
    <property type="entry name" value="HTH_CROC1"/>
    <property type="match status" value="1"/>
</dbReference>
<dbReference type="NCBIfam" id="TIGR02607">
    <property type="entry name" value="antidote_HigA"/>
    <property type="match status" value="1"/>
</dbReference>
<dbReference type="Pfam" id="PF01381">
    <property type="entry name" value="HTH_3"/>
    <property type="match status" value="1"/>
</dbReference>
<keyword evidence="4" id="KW-1185">Reference proteome</keyword>
<dbReference type="PANTHER" id="PTHR36924">
    <property type="entry name" value="ANTITOXIN HIGA-1"/>
    <property type="match status" value="1"/>
</dbReference>
<dbReference type="GO" id="GO:0003677">
    <property type="term" value="F:DNA binding"/>
    <property type="evidence" value="ECO:0007669"/>
    <property type="project" value="UniProtKB-KW"/>
</dbReference>
<feature type="domain" description="HTH cro/C1-type" evidence="2">
    <location>
        <begin position="19"/>
        <end position="66"/>
    </location>
</feature>
<proteinExistence type="predicted"/>
<dbReference type="Proteomes" id="UP000028006">
    <property type="component" value="Unassembled WGS sequence"/>
</dbReference>
<dbReference type="RefSeq" id="WP_034880131.1">
    <property type="nucleotide sequence ID" value="NZ_JOKG01000010.1"/>
</dbReference>
<evidence type="ECO:0000313" key="3">
    <source>
        <dbReference type="EMBL" id="KEQ11260.1"/>
    </source>
</evidence>
<dbReference type="eggNOG" id="COG3093">
    <property type="taxonomic scope" value="Bacteria"/>
</dbReference>
<dbReference type="SUPFAM" id="SSF47413">
    <property type="entry name" value="lambda repressor-like DNA-binding domains"/>
    <property type="match status" value="1"/>
</dbReference>
<protein>
    <recommendedName>
        <fullName evidence="2">HTH cro/C1-type domain-containing protein</fullName>
    </recommendedName>
</protein>
<dbReference type="InterPro" id="IPR013430">
    <property type="entry name" value="Toxin_antidote_HigA"/>
</dbReference>
<dbReference type="AlphaFoldDB" id="A0A081MYI7"/>
<dbReference type="SMART" id="SM00530">
    <property type="entry name" value="HTH_XRE"/>
    <property type="match status" value="1"/>
</dbReference>
<dbReference type="InterPro" id="IPR010982">
    <property type="entry name" value="Lambda_DNA-bd_dom_sf"/>
</dbReference>
<evidence type="ECO:0000313" key="4">
    <source>
        <dbReference type="Proteomes" id="UP000028006"/>
    </source>
</evidence>
<evidence type="ECO:0000259" key="2">
    <source>
        <dbReference type="PROSITE" id="PS50943"/>
    </source>
</evidence>